<evidence type="ECO:0000313" key="2">
    <source>
        <dbReference type="Proteomes" id="UP000599523"/>
    </source>
</evidence>
<keyword evidence="2" id="KW-1185">Reference proteome</keyword>
<accession>A0A972F9P0</accession>
<sequence>MMVAVALSTSAFAQGARSTPEASVTGFATAAFSNGSAYDAMTYIHPEDLESNEAFLRNADTIYWSFNNCQVASMDTFVKTNEQGRVEGFIKIESPETSGCQTMRMRILLENHDNQWYVVLARPGPDGNADEATRSVAERREIIEVQRQRLRQIELIRLQRDQFRGMR</sequence>
<name>A0A972F9P0_9RHOO</name>
<organism evidence="1 2">
    <name type="scientific">Azoarcus taiwanensis</name>
    <dbReference type="NCBI Taxonomy" id="666964"/>
    <lineage>
        <taxon>Bacteria</taxon>
        <taxon>Pseudomonadati</taxon>
        <taxon>Pseudomonadota</taxon>
        <taxon>Betaproteobacteria</taxon>
        <taxon>Rhodocyclales</taxon>
        <taxon>Zoogloeaceae</taxon>
        <taxon>Azoarcus</taxon>
    </lineage>
</organism>
<proteinExistence type="predicted"/>
<dbReference type="EMBL" id="WTVM01000168">
    <property type="protein sequence ID" value="NMG04888.1"/>
    <property type="molecule type" value="Genomic_DNA"/>
</dbReference>
<gene>
    <name evidence="1" type="ORF">GPA21_18200</name>
</gene>
<reference evidence="1" key="1">
    <citation type="submission" date="2019-12" db="EMBL/GenBank/DDBJ databases">
        <title>Comparative genomics gives insights into the taxonomy of the Azoarcus-Aromatoleum group and reveals separate origins of nif in the plant-associated Azoarcus and non-plant-associated Aromatoleum sub-groups.</title>
        <authorList>
            <person name="Lafos M."/>
            <person name="Maluk M."/>
            <person name="Batista M."/>
            <person name="Junghare M."/>
            <person name="Carmona M."/>
            <person name="Faoro H."/>
            <person name="Cruz L.M."/>
            <person name="Battistoni F."/>
            <person name="De Souza E."/>
            <person name="Pedrosa F."/>
            <person name="Chen W.-M."/>
            <person name="Poole P.S."/>
            <person name="Dixon R.A."/>
            <person name="James E.K."/>
        </authorList>
    </citation>
    <scope>NUCLEOTIDE SEQUENCE</scope>
    <source>
        <strain evidence="1">NSC3</strain>
    </source>
</reference>
<comment type="caution">
    <text evidence="1">The sequence shown here is derived from an EMBL/GenBank/DDBJ whole genome shotgun (WGS) entry which is preliminary data.</text>
</comment>
<evidence type="ECO:0000313" key="1">
    <source>
        <dbReference type="EMBL" id="NMG04888.1"/>
    </source>
</evidence>
<dbReference type="Proteomes" id="UP000599523">
    <property type="component" value="Unassembled WGS sequence"/>
</dbReference>
<dbReference type="AlphaFoldDB" id="A0A972F9P0"/>
<protein>
    <submittedName>
        <fullName evidence="1">Uncharacterized protein</fullName>
    </submittedName>
</protein>